<feature type="region of interest" description="Disordered" evidence="1">
    <location>
        <begin position="134"/>
        <end position="160"/>
    </location>
</feature>
<organism evidence="2 3">
    <name type="scientific">Nakaseomyces bracarensis</name>
    <dbReference type="NCBI Taxonomy" id="273131"/>
    <lineage>
        <taxon>Eukaryota</taxon>
        <taxon>Fungi</taxon>
        <taxon>Dikarya</taxon>
        <taxon>Ascomycota</taxon>
        <taxon>Saccharomycotina</taxon>
        <taxon>Saccharomycetes</taxon>
        <taxon>Saccharomycetales</taxon>
        <taxon>Saccharomycetaceae</taxon>
        <taxon>Nakaseomyces</taxon>
    </lineage>
</organism>
<dbReference type="Proteomes" id="UP001623330">
    <property type="component" value="Unassembled WGS sequence"/>
</dbReference>
<feature type="region of interest" description="Disordered" evidence="1">
    <location>
        <begin position="34"/>
        <end position="63"/>
    </location>
</feature>
<keyword evidence="3" id="KW-1185">Reference proteome</keyword>
<evidence type="ECO:0000256" key="1">
    <source>
        <dbReference type="SAM" id="MobiDB-lite"/>
    </source>
</evidence>
<evidence type="ECO:0000313" key="2">
    <source>
        <dbReference type="EMBL" id="KAL3230013.1"/>
    </source>
</evidence>
<proteinExistence type="predicted"/>
<reference evidence="2 3" key="1">
    <citation type="submission" date="2024-05" db="EMBL/GenBank/DDBJ databases">
        <title>Long read based assembly of the Candida bracarensis genome reveals expanded adhesin content.</title>
        <authorList>
            <person name="Marcet-Houben M."/>
            <person name="Ksiezopolska E."/>
            <person name="Gabaldon T."/>
        </authorList>
    </citation>
    <scope>NUCLEOTIDE SEQUENCE [LARGE SCALE GENOMIC DNA]</scope>
    <source>
        <strain evidence="2 3">CBM6</strain>
    </source>
</reference>
<evidence type="ECO:0000313" key="3">
    <source>
        <dbReference type="Proteomes" id="UP001623330"/>
    </source>
</evidence>
<dbReference type="EMBL" id="JBEVYD010000010">
    <property type="protein sequence ID" value="KAL3230013.1"/>
    <property type="molecule type" value="Genomic_DNA"/>
</dbReference>
<gene>
    <name evidence="2" type="ORF">RNJ44_01376</name>
</gene>
<comment type="caution">
    <text evidence="2">The sequence shown here is derived from an EMBL/GenBank/DDBJ whole genome shotgun (WGS) entry which is preliminary data.</text>
</comment>
<accession>A0ABR4NPJ5</accession>
<feature type="compositionally biased region" description="Low complexity" evidence="1">
    <location>
        <begin position="137"/>
        <end position="158"/>
    </location>
</feature>
<name>A0ABR4NPJ5_9SACH</name>
<protein>
    <submittedName>
        <fullName evidence="2">Uncharacterized protein</fullName>
    </submittedName>
</protein>
<sequence length="238" mass="27050">MLRSKRNTRQGSGKRNSMFLDSFSLGDYMSNSKSDADLPGTMNDNKSAADAEHVSWMRPSRNRNERITIANKKTAANEKSKFNKADITISKPTLQRSSLVLDKNMVRDYNLALKHLSVTNEEKETLPVRTIVERSGSESNVSLSESDSSRSSSIFDKNNSSKKEEITNLRSIFFNIHDDDNDYVPSDTFRMSTGKCLIQVYDSKYARRLLAKDKLPVRLGEITEDASNPKYERTILEF</sequence>